<organism evidence="1">
    <name type="scientific">Salmonella newport</name>
    <dbReference type="NCBI Taxonomy" id="108619"/>
    <lineage>
        <taxon>Bacteria</taxon>
        <taxon>Pseudomonadati</taxon>
        <taxon>Pseudomonadota</taxon>
        <taxon>Gammaproteobacteria</taxon>
        <taxon>Enterobacterales</taxon>
        <taxon>Enterobacteriaceae</taxon>
        <taxon>Salmonella</taxon>
    </lineage>
</organism>
<dbReference type="Proteomes" id="UP000839885">
    <property type="component" value="Unassembled WGS sequence"/>
</dbReference>
<accession>A0A5U9VUS8</accession>
<evidence type="ECO:0000313" key="1">
    <source>
        <dbReference type="EMBL" id="EBS4548188.1"/>
    </source>
</evidence>
<name>A0A5U9VUS8_SALNE</name>
<reference evidence="1" key="1">
    <citation type="submission" date="2018-06" db="EMBL/GenBank/DDBJ databases">
        <authorList>
            <person name="Ashton P.M."/>
            <person name="Dallman T."/>
            <person name="Nair S."/>
            <person name="De Pinna E."/>
            <person name="Peters T."/>
            <person name="Grant K."/>
        </authorList>
    </citation>
    <scope>NUCLEOTIDE SEQUENCE [LARGE SCALE GENOMIC DNA]</scope>
    <source>
        <strain evidence="1">160804</strain>
    </source>
</reference>
<gene>
    <name evidence="1" type="ORF">DQK32_20235</name>
</gene>
<dbReference type="InterPro" id="IPR047749">
    <property type="entry name" value="STY4528-like"/>
</dbReference>
<feature type="non-terminal residue" evidence="1">
    <location>
        <position position="137"/>
    </location>
</feature>
<comment type="caution">
    <text evidence="1">The sequence shown here is derived from an EMBL/GenBank/DDBJ whole genome shotgun (WGS) entry which is preliminary data.</text>
</comment>
<dbReference type="NCBIfam" id="NF040582">
    <property type="entry name" value="STY4528_fam"/>
    <property type="match status" value="1"/>
</dbReference>
<dbReference type="EMBL" id="AAGVNP010000134">
    <property type="protein sequence ID" value="EBS4548188.1"/>
    <property type="molecule type" value="Genomic_DNA"/>
</dbReference>
<sequence>MRRTMQTESQAWLQADPAGAGHRLPADDIIEYTLSKMQARLDGIAGHSGQERNGLLFTGNIHDAYPRGLILDMRLSPLDKMCWIMIRQYALQNDGAIFPSYDELQKLLASPASGLASRDTVSRALTMLRLTGWLSLC</sequence>
<dbReference type="AlphaFoldDB" id="A0A5U9VUS8"/>
<protein>
    <submittedName>
        <fullName evidence="1">Helix-turn-helix domain-containing protein</fullName>
    </submittedName>
</protein>
<proteinExistence type="predicted"/>